<accession>A0A382Z939</accession>
<evidence type="ECO:0000259" key="4">
    <source>
        <dbReference type="PROSITE" id="PS51387"/>
    </source>
</evidence>
<dbReference type="GO" id="GO:0016491">
    <property type="term" value="F:oxidoreductase activity"/>
    <property type="evidence" value="ECO:0007669"/>
    <property type="project" value="UniProtKB-KW"/>
</dbReference>
<dbReference type="EMBL" id="UINC01182030">
    <property type="protein sequence ID" value="SVD92024.1"/>
    <property type="molecule type" value="Genomic_DNA"/>
</dbReference>
<dbReference type="PROSITE" id="PS51387">
    <property type="entry name" value="FAD_PCMH"/>
    <property type="match status" value="1"/>
</dbReference>
<dbReference type="Gene3D" id="3.30.43.10">
    <property type="entry name" value="Uridine Diphospho-n-acetylenolpyruvylglucosamine Reductase, domain 2"/>
    <property type="match status" value="1"/>
</dbReference>
<protein>
    <recommendedName>
        <fullName evidence="4">FAD-binding PCMH-type domain-containing protein</fullName>
    </recommendedName>
</protein>
<evidence type="ECO:0000256" key="1">
    <source>
        <dbReference type="ARBA" id="ARBA00022630"/>
    </source>
</evidence>
<dbReference type="SUPFAM" id="SSF56176">
    <property type="entry name" value="FAD-binding/transporter-associated domain-like"/>
    <property type="match status" value="1"/>
</dbReference>
<reference evidence="5" key="1">
    <citation type="submission" date="2018-05" db="EMBL/GenBank/DDBJ databases">
        <authorList>
            <person name="Lanie J.A."/>
            <person name="Ng W.-L."/>
            <person name="Kazmierczak K.M."/>
            <person name="Andrzejewski T.M."/>
            <person name="Davidsen T.M."/>
            <person name="Wayne K.J."/>
            <person name="Tettelin H."/>
            <person name="Glass J.I."/>
            <person name="Rusch D."/>
            <person name="Podicherti R."/>
            <person name="Tsui H.-C.T."/>
            <person name="Winkler M.E."/>
        </authorList>
    </citation>
    <scope>NUCLEOTIDE SEQUENCE</scope>
</reference>
<dbReference type="InterPro" id="IPR002346">
    <property type="entry name" value="Mopterin_DH_FAD-bd"/>
</dbReference>
<dbReference type="GO" id="GO:0071949">
    <property type="term" value="F:FAD binding"/>
    <property type="evidence" value="ECO:0007669"/>
    <property type="project" value="InterPro"/>
</dbReference>
<evidence type="ECO:0000256" key="2">
    <source>
        <dbReference type="ARBA" id="ARBA00022827"/>
    </source>
</evidence>
<dbReference type="PANTHER" id="PTHR42659">
    <property type="entry name" value="XANTHINE DEHYDROGENASE SUBUNIT C-RELATED"/>
    <property type="match status" value="1"/>
</dbReference>
<dbReference type="InterPro" id="IPR016166">
    <property type="entry name" value="FAD-bd_PCMH"/>
</dbReference>
<name>A0A382Z939_9ZZZZ</name>
<sequence length="76" mass="7950">MYAFTYHPATSVEDAAAQLQKSPEANPLAGGMSLIPTMKLRLSSPGEIVDLNGLPELQGIALVDGTLTIGAMTRHA</sequence>
<feature type="non-terminal residue" evidence="5">
    <location>
        <position position="76"/>
    </location>
</feature>
<evidence type="ECO:0000313" key="5">
    <source>
        <dbReference type="EMBL" id="SVD92024.1"/>
    </source>
</evidence>
<dbReference type="InterPro" id="IPR016167">
    <property type="entry name" value="FAD-bd_PCMH_sub1"/>
</dbReference>
<evidence type="ECO:0000256" key="3">
    <source>
        <dbReference type="ARBA" id="ARBA00023002"/>
    </source>
</evidence>
<gene>
    <name evidence="5" type="ORF">METZ01_LOCUS444878</name>
</gene>
<dbReference type="InterPro" id="IPR051312">
    <property type="entry name" value="Diverse_Substr_Oxidored"/>
</dbReference>
<keyword evidence="1" id="KW-0285">Flavoprotein</keyword>
<dbReference type="PANTHER" id="PTHR42659:SF2">
    <property type="entry name" value="XANTHINE DEHYDROGENASE SUBUNIT C-RELATED"/>
    <property type="match status" value="1"/>
</dbReference>
<dbReference type="AlphaFoldDB" id="A0A382Z939"/>
<proteinExistence type="predicted"/>
<feature type="domain" description="FAD-binding PCMH-type" evidence="4">
    <location>
        <begin position="1"/>
        <end position="76"/>
    </location>
</feature>
<keyword evidence="2" id="KW-0274">FAD</keyword>
<organism evidence="5">
    <name type="scientific">marine metagenome</name>
    <dbReference type="NCBI Taxonomy" id="408172"/>
    <lineage>
        <taxon>unclassified sequences</taxon>
        <taxon>metagenomes</taxon>
        <taxon>ecological metagenomes</taxon>
    </lineage>
</organism>
<dbReference type="InterPro" id="IPR036318">
    <property type="entry name" value="FAD-bd_PCMH-like_sf"/>
</dbReference>
<keyword evidence="3" id="KW-0560">Oxidoreductase</keyword>
<dbReference type="Pfam" id="PF00941">
    <property type="entry name" value="FAD_binding_5"/>
    <property type="match status" value="1"/>
</dbReference>